<dbReference type="Pfam" id="PF11185">
    <property type="entry name" value="DUF2971"/>
    <property type="match status" value="1"/>
</dbReference>
<evidence type="ECO:0000313" key="1">
    <source>
        <dbReference type="EMBL" id="NNV19537.1"/>
    </source>
</evidence>
<dbReference type="Proteomes" id="UP000526233">
    <property type="component" value="Unassembled WGS sequence"/>
</dbReference>
<organism evidence="1 2">
    <name type="scientific">Brucella pseudogrignonensis</name>
    <dbReference type="NCBI Taxonomy" id="419475"/>
    <lineage>
        <taxon>Bacteria</taxon>
        <taxon>Pseudomonadati</taxon>
        <taxon>Pseudomonadota</taxon>
        <taxon>Alphaproteobacteria</taxon>
        <taxon>Hyphomicrobiales</taxon>
        <taxon>Brucellaceae</taxon>
        <taxon>Brucella/Ochrobactrum group</taxon>
        <taxon>Brucella</taxon>
    </lineage>
</organism>
<comment type="caution">
    <text evidence="1">The sequence shown here is derived from an EMBL/GenBank/DDBJ whole genome shotgun (WGS) entry which is preliminary data.</text>
</comment>
<reference evidence="1 2" key="1">
    <citation type="submission" date="2018-11" db="EMBL/GenBank/DDBJ databases">
        <title>Genome sequencing and analysis.</title>
        <authorList>
            <person name="Huang Y.-T."/>
        </authorList>
    </citation>
    <scope>NUCLEOTIDE SEQUENCE [LARGE SCALE GENOMIC DNA]</scope>
    <source>
        <strain evidence="1 2">SHIN</strain>
    </source>
</reference>
<proteinExistence type="predicted"/>
<gene>
    <name evidence="1" type="ORF">EHE22_03715</name>
</gene>
<dbReference type="EMBL" id="PKQI01000001">
    <property type="protein sequence ID" value="NNV19537.1"/>
    <property type="molecule type" value="Genomic_DNA"/>
</dbReference>
<dbReference type="InterPro" id="IPR021352">
    <property type="entry name" value="DUF2971"/>
</dbReference>
<protein>
    <submittedName>
        <fullName evidence="1">DUF2971 domain-containing protein</fullName>
    </submittedName>
</protein>
<sequence>MSMDNQRLTSIFMPRAMKELGRFAKPSGPDFVHYTSAENFMKIFNVAAPSIWMRNAKCMNDVSEIEHGLSRINLALSGNNRLERFKAALNSCHDRLGEHSIGYFNHHLNGFLSDTYITCVSEHDAVKEDDIGRLSMWRAYGQGSIGIAVVLNKSPFLSETNYLEAFSSPVAYIGDRELGSDLETIISNIELNREWLSSLPEFLVMSQVFNMLKFGIICLKHKGFEEEREWRVIHTPSVSVSSLERATVTVSGIPQRVYKIAFRDYTSERGAFDISPNSIVKRVIIGPSNYPGVIRDAVVDTLEKLGVINAHERVVISDIPLRTLI</sequence>
<evidence type="ECO:0000313" key="2">
    <source>
        <dbReference type="Proteomes" id="UP000526233"/>
    </source>
</evidence>
<dbReference type="RefSeq" id="WP_171379670.1">
    <property type="nucleotide sequence ID" value="NZ_PKQI01000001.1"/>
</dbReference>
<name>A0A7Y3T1W5_9HYPH</name>
<accession>A0A7Y3T1W5</accession>
<dbReference type="AlphaFoldDB" id="A0A7Y3T1W5"/>